<evidence type="ECO:0000256" key="4">
    <source>
        <dbReference type="SAM" id="Phobius"/>
    </source>
</evidence>
<dbReference type="GO" id="GO:0042956">
    <property type="term" value="P:maltodextrin transmembrane transport"/>
    <property type="evidence" value="ECO:0007669"/>
    <property type="project" value="TreeGrafter"/>
</dbReference>
<dbReference type="AlphaFoldDB" id="A0A975DCL5"/>
<evidence type="ECO:0000256" key="2">
    <source>
        <dbReference type="ARBA" id="ARBA00022448"/>
    </source>
</evidence>
<dbReference type="PANTHER" id="PTHR30061:SF50">
    <property type="entry name" value="MALTOSE_MALTODEXTRIN-BINDING PERIPLASMIC PROTEIN"/>
    <property type="match status" value="1"/>
</dbReference>
<comment type="similarity">
    <text evidence="1">Belongs to the bacterial solute-binding protein 1 family.</text>
</comment>
<dbReference type="Proteomes" id="UP000682739">
    <property type="component" value="Chromosome"/>
</dbReference>
<evidence type="ECO:0000256" key="1">
    <source>
        <dbReference type="ARBA" id="ARBA00008520"/>
    </source>
</evidence>
<keyword evidence="6" id="KW-1185">Reference proteome</keyword>
<dbReference type="InterPro" id="IPR006059">
    <property type="entry name" value="SBP"/>
</dbReference>
<proteinExistence type="inferred from homology"/>
<dbReference type="Gene3D" id="3.40.190.10">
    <property type="entry name" value="Periplasmic binding protein-like II"/>
    <property type="match status" value="2"/>
</dbReference>
<name>A0A975DCL5_9GAMM</name>
<dbReference type="GO" id="GO:1901982">
    <property type="term" value="F:maltose binding"/>
    <property type="evidence" value="ECO:0007669"/>
    <property type="project" value="TreeGrafter"/>
</dbReference>
<feature type="transmembrane region" description="Helical" evidence="4">
    <location>
        <begin position="12"/>
        <end position="31"/>
    </location>
</feature>
<keyword evidence="4" id="KW-1133">Transmembrane helix</keyword>
<dbReference type="GO" id="GO:0015768">
    <property type="term" value="P:maltose transport"/>
    <property type="evidence" value="ECO:0007669"/>
    <property type="project" value="TreeGrafter"/>
</dbReference>
<sequence>MTVVHKQRCKLMLGLALSSFYLIVVSLLLPFRLAAQEAEQITLAYGLESYDFQHLLDTFTLQTGIIVNVKSFKNNELKSELIQRSTIKQLPDAIIVPSDFLGIDELRPSVIPNSLINKNVSKVALNTAKVKGELKGIPIVFGNHLVLYYNKSLVTTAPSTWQQLIKEQSNFSKPSNYIAWSYMEMYWFIPFLGVYDSVPYENGQIKLNTNEMISAFKWYKSLRDNKVVDTNCDYECANNRFKAGELAMTINGVWEYQANRTALGDKLGVASLPLKDNKHMRPYFSSHVIAFPDESLAGPKGKALRRLAAFFQTENTQETIGLDLNTVPTNEVSLNFVKQQSPADFDVMYKQIQNANPMPNEREMAIVWEALLKGLNRYLAGVFDAKTAVEYMQHVAEKSVNKESNDE</sequence>
<dbReference type="Pfam" id="PF13416">
    <property type="entry name" value="SBP_bac_8"/>
    <property type="match status" value="1"/>
</dbReference>
<dbReference type="SUPFAM" id="SSF53850">
    <property type="entry name" value="Periplasmic binding protein-like II"/>
    <property type="match status" value="1"/>
</dbReference>
<evidence type="ECO:0000313" key="6">
    <source>
        <dbReference type="Proteomes" id="UP000682739"/>
    </source>
</evidence>
<dbReference type="EMBL" id="CP072110">
    <property type="protein sequence ID" value="QTH64489.1"/>
    <property type="molecule type" value="Genomic_DNA"/>
</dbReference>
<organism evidence="5 6">
    <name type="scientific">Psychrosphaera ytuae</name>
    <dbReference type="NCBI Taxonomy" id="2820710"/>
    <lineage>
        <taxon>Bacteria</taxon>
        <taxon>Pseudomonadati</taxon>
        <taxon>Pseudomonadota</taxon>
        <taxon>Gammaproteobacteria</taxon>
        <taxon>Alteromonadales</taxon>
        <taxon>Pseudoalteromonadaceae</taxon>
        <taxon>Psychrosphaera</taxon>
    </lineage>
</organism>
<keyword evidence="2" id="KW-0813">Transport</keyword>
<dbReference type="PANTHER" id="PTHR30061">
    <property type="entry name" value="MALTOSE-BINDING PERIPLASMIC PROTEIN"/>
    <property type="match status" value="1"/>
</dbReference>
<dbReference type="GO" id="GO:0055052">
    <property type="term" value="C:ATP-binding cassette (ABC) transporter complex, substrate-binding subunit-containing"/>
    <property type="evidence" value="ECO:0007669"/>
    <property type="project" value="TreeGrafter"/>
</dbReference>
<reference evidence="5" key="1">
    <citation type="submission" date="2021-03" db="EMBL/GenBank/DDBJ databases">
        <title>Description of Psychrosphaera ytuae sp. nov. isolated from deep sea sediment of South China Sea.</title>
        <authorList>
            <person name="Zhang J."/>
            <person name="Xu X.-D."/>
        </authorList>
    </citation>
    <scope>NUCLEOTIDE SEQUENCE</scope>
    <source>
        <strain evidence="5">MTZ26</strain>
    </source>
</reference>
<keyword evidence="3" id="KW-0732">Signal</keyword>
<gene>
    <name evidence="5" type="ORF">J1N51_03145</name>
</gene>
<keyword evidence="4" id="KW-0472">Membrane</keyword>
<evidence type="ECO:0000256" key="3">
    <source>
        <dbReference type="ARBA" id="ARBA00022729"/>
    </source>
</evidence>
<keyword evidence="4" id="KW-0812">Transmembrane</keyword>
<dbReference type="KEGG" id="psym:J1N51_03145"/>
<dbReference type="RefSeq" id="WP_208832543.1">
    <property type="nucleotide sequence ID" value="NZ_CP072110.1"/>
</dbReference>
<protein>
    <submittedName>
        <fullName evidence="5">Extracellular solute-binding protein</fullName>
    </submittedName>
</protein>
<accession>A0A975DCL5</accession>
<evidence type="ECO:0000313" key="5">
    <source>
        <dbReference type="EMBL" id="QTH64489.1"/>
    </source>
</evidence>